<keyword evidence="3" id="KW-0694">RNA-binding</keyword>
<dbReference type="HAMAP" id="MF_00273">
    <property type="entry name" value="Ribosomal_eL20"/>
    <property type="match status" value="1"/>
</dbReference>
<dbReference type="Proteomes" id="UP000290932">
    <property type="component" value="Unassembled WGS sequence"/>
</dbReference>
<feature type="domain" description="Large ribosomal subunit protein eL20" evidence="4">
    <location>
        <begin position="4"/>
        <end position="57"/>
    </location>
</feature>
<evidence type="ECO:0000259" key="4">
    <source>
        <dbReference type="Pfam" id="PF01775"/>
    </source>
</evidence>
<dbReference type="AlphaFoldDB" id="A0A498H479"/>
<keyword evidence="1 3" id="KW-0689">Ribosomal protein</keyword>
<keyword evidence="6" id="KW-1185">Reference proteome</keyword>
<dbReference type="OrthoDB" id="191241at2157"/>
<dbReference type="InterPro" id="IPR023573">
    <property type="entry name" value="Ribosomal_eL20_dom"/>
</dbReference>
<protein>
    <recommendedName>
        <fullName evidence="3">Large ribosomal subunit protein eL20</fullName>
    </recommendedName>
</protein>
<dbReference type="GO" id="GO:0070180">
    <property type="term" value="F:large ribosomal subunit rRNA binding"/>
    <property type="evidence" value="ECO:0007669"/>
    <property type="project" value="UniProtKB-UniRule"/>
</dbReference>
<sequence length="63" mass="7025">MANQKYEVVGAVRINNTWKPYTTVVEAPSEGLAVERMFCTIGSKHRLKRNYISVKAVNVVAGE</sequence>
<dbReference type="Pfam" id="PF01775">
    <property type="entry name" value="Ribosomal_L18A"/>
    <property type="match status" value="1"/>
</dbReference>
<proteinExistence type="inferred from homology"/>
<comment type="caution">
    <text evidence="5">The sequence shown here is derived from an EMBL/GenBank/DDBJ whole genome shotgun (WGS) entry which is preliminary data.</text>
</comment>
<reference evidence="5 6" key="1">
    <citation type="journal article" date="2015" name="Int. J. Syst. Evol. Microbiol.">
        <title>Methanoculleus taiwanensis sp. nov., a methanogen isolated from deep marine sediment at the deformation front area near Taiwan.</title>
        <authorList>
            <person name="Weng C.Y."/>
            <person name="Chen S.C."/>
            <person name="Lai M.C."/>
            <person name="Wu S.Y."/>
            <person name="Lin S."/>
            <person name="Yang T.F."/>
            <person name="Chen P.C."/>
        </authorList>
    </citation>
    <scope>NUCLEOTIDE SEQUENCE [LARGE SCALE GENOMIC DNA]</scope>
    <source>
        <strain evidence="5 6">CYW4</strain>
    </source>
</reference>
<evidence type="ECO:0000256" key="1">
    <source>
        <dbReference type="ARBA" id="ARBA00022980"/>
    </source>
</evidence>
<dbReference type="GO" id="GO:0003735">
    <property type="term" value="F:structural constituent of ribosome"/>
    <property type="evidence" value="ECO:0007669"/>
    <property type="project" value="InterPro"/>
</dbReference>
<dbReference type="NCBIfam" id="NF001981">
    <property type="entry name" value="PRK00773.1-1"/>
    <property type="match status" value="1"/>
</dbReference>
<evidence type="ECO:0000313" key="6">
    <source>
        <dbReference type="Proteomes" id="UP000290932"/>
    </source>
</evidence>
<gene>
    <name evidence="3" type="primary">rpl18a</name>
    <name evidence="3" type="synonym">rpl20e</name>
    <name evidence="3" type="synonym">rplX</name>
    <name evidence="5" type="ORF">ABH15_03910</name>
</gene>
<dbReference type="EMBL" id="LHQS01000001">
    <property type="protein sequence ID" value="RXE57257.1"/>
    <property type="molecule type" value="Genomic_DNA"/>
</dbReference>
<name>A0A498H479_9EURY</name>
<organism evidence="5 6">
    <name type="scientific">Methanoculleus taiwanensis</name>
    <dbReference type="NCBI Taxonomy" id="1550565"/>
    <lineage>
        <taxon>Archaea</taxon>
        <taxon>Methanobacteriati</taxon>
        <taxon>Methanobacteriota</taxon>
        <taxon>Stenosarchaea group</taxon>
        <taxon>Methanomicrobia</taxon>
        <taxon>Methanomicrobiales</taxon>
        <taxon>Methanomicrobiaceae</taxon>
        <taxon>Methanoculleus</taxon>
    </lineage>
</organism>
<dbReference type="SUPFAM" id="SSF160374">
    <property type="entry name" value="RplX-like"/>
    <property type="match status" value="1"/>
</dbReference>
<comment type="subunit">
    <text evidence="3">Part of the 50S ribosomal subunit. Binds 23S rRNA.</text>
</comment>
<comment type="similarity">
    <text evidence="3">Belongs to the eukaryotic ribosomal protein eL20 family.</text>
</comment>
<dbReference type="GO" id="GO:0006412">
    <property type="term" value="P:translation"/>
    <property type="evidence" value="ECO:0007669"/>
    <property type="project" value="UniProtKB-UniRule"/>
</dbReference>
<evidence type="ECO:0000256" key="2">
    <source>
        <dbReference type="ARBA" id="ARBA00023274"/>
    </source>
</evidence>
<evidence type="ECO:0000256" key="3">
    <source>
        <dbReference type="HAMAP-Rule" id="MF_00273"/>
    </source>
</evidence>
<dbReference type="GO" id="GO:1990904">
    <property type="term" value="C:ribonucleoprotein complex"/>
    <property type="evidence" value="ECO:0007669"/>
    <property type="project" value="UniProtKB-KW"/>
</dbReference>
<accession>A0A498H479</accession>
<keyword evidence="3" id="KW-0699">rRNA-binding</keyword>
<dbReference type="Gene3D" id="3.10.20.10">
    <property type="match status" value="1"/>
</dbReference>
<dbReference type="InterPro" id="IPR028877">
    <property type="entry name" value="Ribosomal_eL20"/>
</dbReference>
<evidence type="ECO:0000313" key="5">
    <source>
        <dbReference type="EMBL" id="RXE57257.1"/>
    </source>
</evidence>
<keyword evidence="2 3" id="KW-0687">Ribonucleoprotein</keyword>
<dbReference type="GO" id="GO:0005840">
    <property type="term" value="C:ribosome"/>
    <property type="evidence" value="ECO:0007669"/>
    <property type="project" value="UniProtKB-KW"/>
</dbReference>
<dbReference type="RefSeq" id="WP_128693044.1">
    <property type="nucleotide sequence ID" value="NZ_LHQS01000001.1"/>
</dbReference>